<comment type="caution">
    <text evidence="1">The sequence shown here is derived from an EMBL/GenBank/DDBJ whole genome shotgun (WGS) entry which is preliminary data.</text>
</comment>
<evidence type="ECO:0000313" key="2">
    <source>
        <dbReference type="Proteomes" id="UP000095488"/>
    </source>
</evidence>
<dbReference type="RefSeq" id="WP_055257451.1">
    <property type="nucleotide sequence ID" value="NZ_BCMV01000020.1"/>
</dbReference>
<reference evidence="1 2" key="1">
    <citation type="submission" date="2015-09" db="EMBL/GenBank/DDBJ databases">
        <authorList>
            <consortium name="Pathogen Informatics"/>
        </authorList>
    </citation>
    <scope>NUCLEOTIDE SEQUENCE [LARGE SCALE GENOMIC DNA]</scope>
    <source>
        <strain evidence="1 2">2789STDY5834858</strain>
    </source>
</reference>
<sequence length="125" mass="14558">MNFKKFIIGQLMKIKVSHSLPGRLRLKVSSLKLIPKEYIVYEKFIDESLKKLDGVTSVEINNLTGSILVIYDVNITYEKKILRWIEKLKEIGLNNFELIEKYGESNLDFVIKTINQQLNEAVKKL</sequence>
<dbReference type="InterPro" id="IPR036163">
    <property type="entry name" value="HMA_dom_sf"/>
</dbReference>
<keyword evidence="2" id="KW-1185">Reference proteome</keyword>
<accession>A0ABM9UN05</accession>
<dbReference type="EMBL" id="CYZR01000002">
    <property type="protein sequence ID" value="CUN58808.1"/>
    <property type="molecule type" value="Genomic_DNA"/>
</dbReference>
<name>A0ABM9UN05_SARVE</name>
<dbReference type="Proteomes" id="UP000095488">
    <property type="component" value="Unassembled WGS sequence"/>
</dbReference>
<dbReference type="Pfam" id="PF19991">
    <property type="entry name" value="HMA_2"/>
    <property type="match status" value="1"/>
</dbReference>
<gene>
    <name evidence="1" type="ORF">ERS852473_00560</name>
</gene>
<organism evidence="1 2">
    <name type="scientific">Sarcina ventriculi</name>
    <name type="common">Clostridium ventriculi</name>
    <dbReference type="NCBI Taxonomy" id="1267"/>
    <lineage>
        <taxon>Bacteria</taxon>
        <taxon>Bacillati</taxon>
        <taxon>Bacillota</taxon>
        <taxon>Clostridia</taxon>
        <taxon>Eubacteriales</taxon>
        <taxon>Clostridiaceae</taxon>
        <taxon>Sarcina</taxon>
    </lineage>
</organism>
<protein>
    <submittedName>
        <fullName evidence="1">Heavy-metal-associated domain</fullName>
    </submittedName>
</protein>
<dbReference type="SUPFAM" id="SSF55008">
    <property type="entry name" value="HMA, heavy metal-associated domain"/>
    <property type="match status" value="1"/>
</dbReference>
<proteinExistence type="predicted"/>
<evidence type="ECO:0000313" key="1">
    <source>
        <dbReference type="EMBL" id="CUN58808.1"/>
    </source>
</evidence>
<dbReference type="Gene3D" id="3.30.70.100">
    <property type="match status" value="1"/>
</dbReference>